<feature type="region of interest" description="Disordered" evidence="1">
    <location>
        <begin position="525"/>
        <end position="614"/>
    </location>
</feature>
<dbReference type="EMBL" id="BPLF01000001">
    <property type="protein sequence ID" value="GIX60602.1"/>
    <property type="molecule type" value="Genomic_DNA"/>
</dbReference>
<feature type="compositionally biased region" description="Basic and acidic residues" evidence="1">
    <location>
        <begin position="715"/>
        <end position="733"/>
    </location>
</feature>
<organism evidence="2 3">
    <name type="scientific">Babesia caballi</name>
    <dbReference type="NCBI Taxonomy" id="5871"/>
    <lineage>
        <taxon>Eukaryota</taxon>
        <taxon>Sar</taxon>
        <taxon>Alveolata</taxon>
        <taxon>Apicomplexa</taxon>
        <taxon>Aconoidasida</taxon>
        <taxon>Piroplasmida</taxon>
        <taxon>Babesiidae</taxon>
        <taxon>Babesia</taxon>
    </lineage>
</organism>
<comment type="caution">
    <text evidence="2">The sequence shown here is derived from an EMBL/GenBank/DDBJ whole genome shotgun (WGS) entry which is preliminary data.</text>
</comment>
<evidence type="ECO:0000313" key="2">
    <source>
        <dbReference type="EMBL" id="GIX60602.1"/>
    </source>
</evidence>
<feature type="region of interest" description="Disordered" evidence="1">
    <location>
        <begin position="1"/>
        <end position="45"/>
    </location>
</feature>
<protein>
    <submittedName>
        <fullName evidence="2">WD G-beta repeat-containing protein, putative</fullName>
    </submittedName>
</protein>
<feature type="region of interest" description="Disordered" evidence="1">
    <location>
        <begin position="451"/>
        <end position="478"/>
    </location>
</feature>
<proteinExistence type="predicted"/>
<sequence>MFLAVDSNKPAAQPFGEAGDGAEGPIEDANAKGPGSALGYEAPKQELGKNQALKKLLEKMEMGNYQSAQCLHCHRAKRHVHPQEPLEELYDKIVPGGDEPRVSNEERRGLIAEEQRPTAYFNKKGGAFDHYLKNFAGVTQSGGADTDNTTDDTEVDHDDVPEHEEIEGGAVSVAGSGFLSAEENQEHERVELPETEKQAPLSAGEDEELNVTAECPASDAQLLESGAYTTPAAMISGVATTEMVKAESEKEVVDAVVREDASSGPLEAEKWHESVDESASEGLNDTDVREELYDGNNVVEEITVDEERVAPSTSPLMPLEEKEIVSVRLPEMKSRTAEESVRAKLPDNVPDAITLPPPKMPLQEAEEKAVDEVAESKSKKPDPISAMTLSGSKALMAVATTRGLISVYMTGDRFAPEQSNMAFSPKLKPAATEEPIATVLQWGCCTPTGNRSRGGTAAAQHQPGAGGVPGRGRGELHPGWYERATVGGAAAEHVCAHDGNAQHHVPNPARGRLPVGENVRRAVHGRLGHAVRRGNGRGQGGGRLQKPKRPLVERRRRHRGALEQEGDADAGDHLGQPGAAADDAARRRGDAAAARKVQGAPERQDEAQGAVRRQRGRVRVVPLREGVHIRVDALHGPLQGRLHRGRLHRDERLVRQVPVQRAAAAAAHRGVQPGGVEAPQAADRGAREALGAGLDEPAERGLPALPLQGGTRQAGDAKRQQHGHERAHPAGGG</sequence>
<feature type="compositionally biased region" description="Basic residues" evidence="1">
    <location>
        <begin position="545"/>
        <end position="559"/>
    </location>
</feature>
<accession>A0AAV4LLK7</accession>
<gene>
    <name evidence="2" type="ORF">BcabD6B2_00370</name>
</gene>
<name>A0AAV4LLK7_BABCB</name>
<feature type="region of interest" description="Disordered" evidence="1">
    <location>
        <begin position="687"/>
        <end position="733"/>
    </location>
</feature>
<evidence type="ECO:0000313" key="3">
    <source>
        <dbReference type="Proteomes" id="UP001497744"/>
    </source>
</evidence>
<evidence type="ECO:0000256" key="1">
    <source>
        <dbReference type="SAM" id="MobiDB-lite"/>
    </source>
</evidence>
<reference evidence="2 3" key="1">
    <citation type="submission" date="2021-06" db="EMBL/GenBank/DDBJ databases">
        <title>Genome sequence of Babesia caballi.</title>
        <authorList>
            <person name="Yamagishi J."/>
            <person name="Kidaka T."/>
            <person name="Ochi A."/>
        </authorList>
    </citation>
    <scope>NUCLEOTIDE SEQUENCE [LARGE SCALE GENOMIC DNA]</scope>
    <source>
        <strain evidence="2">USDA-D6B2</strain>
    </source>
</reference>
<feature type="compositionally biased region" description="Basic residues" evidence="1">
    <location>
        <begin position="525"/>
        <end position="535"/>
    </location>
</feature>
<feature type="compositionally biased region" description="Basic and acidic residues" evidence="1">
    <location>
        <begin position="184"/>
        <end position="197"/>
    </location>
</feature>
<dbReference type="AlphaFoldDB" id="A0AAV4LLK7"/>
<dbReference type="GeneID" id="94192085"/>
<feature type="region of interest" description="Disordered" evidence="1">
    <location>
        <begin position="182"/>
        <end position="205"/>
    </location>
</feature>
<keyword evidence="3" id="KW-1185">Reference proteome</keyword>
<dbReference type="Proteomes" id="UP001497744">
    <property type="component" value="Unassembled WGS sequence"/>
</dbReference>
<dbReference type="RefSeq" id="XP_067712673.1">
    <property type="nucleotide sequence ID" value="XM_067856572.1"/>
</dbReference>